<geneLocation type="plasmid" evidence="2">
    <name>pJOS_01</name>
</geneLocation>
<sequence>MIKLCEMQWKKTKRNFIRILMLVLPIIYSLVMYLYFNISSLDNNNKKTIFFLLLFISVQFFLAIYTNQFIQIDRDANNFIHELSSKVPRRKIFLSKVILLIMISISVYILSVSVFLLLNLIHKVVLIHTYELCLYFLLSIIFQTPTLLLNIFVSYKYSLYGIVIIATINFLTTILIGTTQLGALIWYFVPSSWGSKYIVDFIPSNIYTLENLFVILLLIAVDIILIFTQILWFSQWEGESKYSEN</sequence>
<keyword evidence="1" id="KW-1133">Transmembrane helix</keyword>
<keyword evidence="2" id="KW-0614">Plasmid</keyword>
<feature type="transmembrane region" description="Helical" evidence="1">
    <location>
        <begin position="160"/>
        <end position="189"/>
    </location>
</feature>
<feature type="transmembrane region" description="Helical" evidence="1">
    <location>
        <begin position="97"/>
        <end position="122"/>
    </location>
</feature>
<feature type="transmembrane region" description="Helical" evidence="1">
    <location>
        <begin position="134"/>
        <end position="153"/>
    </location>
</feature>
<organism evidence="2">
    <name type="scientific">Staphylococcus capitis</name>
    <dbReference type="NCBI Taxonomy" id="29388"/>
    <lineage>
        <taxon>Bacteria</taxon>
        <taxon>Bacillati</taxon>
        <taxon>Bacillota</taxon>
        <taxon>Bacilli</taxon>
        <taxon>Bacillales</taxon>
        <taxon>Staphylococcaceae</taxon>
        <taxon>Staphylococcus</taxon>
    </lineage>
</organism>
<keyword evidence="1" id="KW-0812">Transmembrane</keyword>
<keyword evidence="1" id="KW-0472">Membrane</keyword>
<evidence type="ECO:0000313" key="2">
    <source>
        <dbReference type="EMBL" id="QGN18863.1"/>
    </source>
</evidence>
<dbReference type="AlphaFoldDB" id="A0A650A939"/>
<accession>A0A650A939</accession>
<name>A0A650A939_STACP</name>
<protein>
    <submittedName>
        <fullName evidence="2">NsjG lantibiotic protection, ABC transporter</fullName>
    </submittedName>
</protein>
<feature type="transmembrane region" description="Helical" evidence="1">
    <location>
        <begin position="16"/>
        <end position="36"/>
    </location>
</feature>
<feature type="transmembrane region" description="Helical" evidence="1">
    <location>
        <begin position="209"/>
        <end position="233"/>
    </location>
</feature>
<proteinExistence type="predicted"/>
<reference evidence="2" key="1">
    <citation type="journal article" date="2019" name="J. Bacteriol.">
        <title>Nisin J, a novel natural nisin variant, is produced by Staphylococcus capitis sourced from the human skin microbiota.</title>
        <authorList>
            <person name="O'Sullivan J.N."/>
            <person name="O'Connor P.M."/>
            <person name="Rea M.C."/>
            <person name="O'Sullivan O."/>
            <person name="Walsh C.J."/>
            <person name="Healy B."/>
            <person name="Mathur H."/>
            <person name="Field D."/>
            <person name="Hill C."/>
            <person name="Ross R.P."/>
        </authorList>
    </citation>
    <scope>NUCLEOTIDE SEQUENCE</scope>
    <source>
        <strain evidence="2">APC2923</strain>
        <plasmid evidence="2">pJOS_01</plasmid>
    </source>
</reference>
<dbReference type="EMBL" id="MN602039">
    <property type="protein sequence ID" value="QGN18863.1"/>
    <property type="molecule type" value="Genomic_DNA"/>
</dbReference>
<evidence type="ECO:0000256" key="1">
    <source>
        <dbReference type="SAM" id="Phobius"/>
    </source>
</evidence>
<feature type="transmembrane region" description="Helical" evidence="1">
    <location>
        <begin position="48"/>
        <end position="65"/>
    </location>
</feature>